<dbReference type="PANTHER" id="PTHR37817:SF1">
    <property type="entry name" value="N-ACETYLTRANSFERASE EIS"/>
    <property type="match status" value="1"/>
</dbReference>
<comment type="caution">
    <text evidence="3">The sequence shown here is derived from an EMBL/GenBank/DDBJ whole genome shotgun (WGS) entry which is preliminary data.</text>
</comment>
<dbReference type="InterPro" id="IPR051554">
    <property type="entry name" value="Acetyltransferase_Eis"/>
</dbReference>
<dbReference type="Pfam" id="PF17668">
    <property type="entry name" value="Acetyltransf_17"/>
    <property type="match status" value="1"/>
</dbReference>
<dbReference type="PANTHER" id="PTHR37817">
    <property type="entry name" value="N-ACETYLTRANSFERASE EIS"/>
    <property type="match status" value="1"/>
</dbReference>
<proteinExistence type="predicted"/>
<protein>
    <submittedName>
        <fullName evidence="3">UPF0256 protein</fullName>
    </submittedName>
</protein>
<feature type="domain" description="Eis-like acetyltransferase" evidence="2">
    <location>
        <begin position="215"/>
        <end position="314"/>
    </location>
</feature>
<reference evidence="4" key="1">
    <citation type="journal article" date="2019" name="Int. J. Syst. Evol. Microbiol.">
        <title>The Global Catalogue of Microorganisms (GCM) 10K type strain sequencing project: providing services to taxonomists for standard genome sequencing and annotation.</title>
        <authorList>
            <consortium name="The Broad Institute Genomics Platform"/>
            <consortium name="The Broad Institute Genome Sequencing Center for Infectious Disease"/>
            <person name="Wu L."/>
            <person name="Ma J."/>
        </authorList>
    </citation>
    <scope>NUCLEOTIDE SEQUENCE [LARGE SCALE GENOMIC DNA]</scope>
    <source>
        <strain evidence="4">CGMCC 1.3685</strain>
    </source>
</reference>
<evidence type="ECO:0000259" key="2">
    <source>
        <dbReference type="Pfam" id="PF17668"/>
    </source>
</evidence>
<dbReference type="Gene3D" id="3.40.630.30">
    <property type="match status" value="2"/>
</dbReference>
<dbReference type="Proteomes" id="UP000606115">
    <property type="component" value="Unassembled WGS sequence"/>
</dbReference>
<dbReference type="InterPro" id="IPR036527">
    <property type="entry name" value="SCP2_sterol-bd_dom_sf"/>
</dbReference>
<dbReference type="Pfam" id="PF13530">
    <property type="entry name" value="SCP2_2"/>
    <property type="match status" value="1"/>
</dbReference>
<dbReference type="EMBL" id="BMKX01000005">
    <property type="protein sequence ID" value="GGJ63527.1"/>
    <property type="molecule type" value="Genomic_DNA"/>
</dbReference>
<evidence type="ECO:0000313" key="4">
    <source>
        <dbReference type="Proteomes" id="UP000606115"/>
    </source>
</evidence>
<organism evidence="3 4">
    <name type="scientific">Glutamicibacter ardleyensis</name>
    <dbReference type="NCBI Taxonomy" id="225894"/>
    <lineage>
        <taxon>Bacteria</taxon>
        <taxon>Bacillati</taxon>
        <taxon>Actinomycetota</taxon>
        <taxon>Actinomycetes</taxon>
        <taxon>Micrococcales</taxon>
        <taxon>Micrococcaceae</taxon>
        <taxon>Glutamicibacter</taxon>
    </lineage>
</organism>
<keyword evidence="4" id="KW-1185">Reference proteome</keyword>
<feature type="domain" description="Enhanced intracellular survival protein" evidence="1">
    <location>
        <begin position="328"/>
        <end position="428"/>
    </location>
</feature>
<dbReference type="Pfam" id="PF13527">
    <property type="entry name" value="Acetyltransf_9"/>
    <property type="match status" value="1"/>
</dbReference>
<evidence type="ECO:0000259" key="1">
    <source>
        <dbReference type="Pfam" id="PF13530"/>
    </source>
</evidence>
<evidence type="ECO:0000313" key="3">
    <source>
        <dbReference type="EMBL" id="GGJ63527.1"/>
    </source>
</evidence>
<dbReference type="InterPro" id="IPR025559">
    <property type="entry name" value="Eis_dom"/>
</dbReference>
<gene>
    <name evidence="3" type="ORF">GCM10007173_23050</name>
</gene>
<dbReference type="InterPro" id="IPR016181">
    <property type="entry name" value="Acyl_CoA_acyltransferase"/>
</dbReference>
<dbReference type="GeneID" id="303304664"/>
<dbReference type="Gene3D" id="3.30.1050.10">
    <property type="entry name" value="SCP2 sterol-binding domain"/>
    <property type="match status" value="1"/>
</dbReference>
<dbReference type="SUPFAM" id="SSF55718">
    <property type="entry name" value="SCP-like"/>
    <property type="match status" value="1"/>
</dbReference>
<accession>A0ABQ2DNI7</accession>
<name>A0ABQ2DNI7_9MICC</name>
<sequence>MSSATPQGINLEFFAAEQAAKEPEQRWVSFSRAVGRGFHDPGTDADSDKILAEMDLQDGVQYIGAYDRSALAPSLHVSDPVGTYQYYPGTLNVGGQNCLTVHQITAVTVSPTHRRRGILRSMITTHLQQAAGAGVPVAVLTATEATIYGRFGFGLAAEQCRFELNVEHGARLRRPHTGSVVAVDPASIKEQMLALRHEHQQVTVGAVSHRAFDIGRDTGAWENHGNLKPVKNLRAAVHYDAQGTADGYLTYTFEGWAKEPATMSVKTLCTTNGAARLELLDYLGAHDLIKRVTGSAPVDDVLPIALENPRSYRVLGRDDHLWLRILNLPAAFSARNYHGDAQLVISVSDELGYTAGTWQLQVVDGRMSVQRVEGQDPEAWLDCRELASLYLGTRSATQLAEAGLLDTATPQLLTVLDRLFAGRQAPYCQVDF</sequence>
<dbReference type="SUPFAM" id="SSF55729">
    <property type="entry name" value="Acyl-CoA N-acyltransferases (Nat)"/>
    <property type="match status" value="1"/>
</dbReference>
<dbReference type="InterPro" id="IPR041380">
    <property type="entry name" value="Acetyltransf_17"/>
</dbReference>
<dbReference type="RefSeq" id="WP_188685818.1">
    <property type="nucleotide sequence ID" value="NZ_BMKX01000005.1"/>
</dbReference>